<evidence type="ECO:0000259" key="3">
    <source>
        <dbReference type="Pfam" id="PF22939"/>
    </source>
</evidence>
<dbReference type="InterPro" id="IPR054471">
    <property type="entry name" value="GPIID_WHD"/>
</dbReference>
<feature type="domain" description="DUF7708" evidence="4">
    <location>
        <begin position="70"/>
        <end position="196"/>
    </location>
</feature>
<evidence type="ECO:0000313" key="7">
    <source>
        <dbReference type="Proteomes" id="UP000028545"/>
    </source>
</evidence>
<name>A0A084GH05_PSEDA</name>
<keyword evidence="7" id="KW-1185">Reference proteome</keyword>
<comment type="caution">
    <text evidence="6">The sequence shown here is derived from an EMBL/GenBank/DDBJ whole genome shotgun (WGS) entry which is preliminary data.</text>
</comment>
<evidence type="ECO:0000256" key="1">
    <source>
        <dbReference type="ARBA" id="ARBA00022737"/>
    </source>
</evidence>
<sequence>MARLASTDLDEAFEAARAEFVGSLKRRSLPAAQALSKATTIQHVLDAIAEVEAQQQRSGKLRALGRLKPLVNGLKEYAGVVEVFIQAKQDILSLIWGPLKFILEATSRVITLFEKMIEVFSEIGRILPQFQKYREILEDEQIQPVLTLFYKEILALYSTLLDFLKHPGRNTFLESIWPNVRSKIGVILDNIKDHERVLLSHVTLEHVLQSHRERKQALKAEEEAEMARNRQYWKEMEKEVVPKLYDVRLYEILSDSSFDSGQWLEKNTRFRIWRDGMGKNRCLWLSGIPGAGKTYIAGNSLRPEILRSYSANERKFASSPEWIRDLLSRVLHDKPVFIFLDGLDELDEKRRGETKCREEILQDIFHVVDSCPLVRLLVSSRVESDLKRQLSAKRTLQLRVHENNSDDIKKYVDLECGRLVNRLREFGANEEICSQVQDASAIVVERAGGMILYASLIFQIAMDLGNVEDIRAEFAGLPQNLDEAYGRVLSRIRSSRVPNVREAARKVLSWVACQKRTLREEELLQILAIVPGTQDFTKGRKDHRDILQACGPIIEIVDGFIHFVHFSAKEYLLGEQSNHFLVLRDAHVEAATICATYLSFSLLDSVFECNANPVQHEIHDGGYVFLNYAVLSWIHHVKEISVPGAHENNIDTPALGTLVACLKRLLEKRGQPFQRTASAKVLLPSFNVFRNHRDLQSSLCGIAYFMGRAEHDLLGEGSIDGDGSQPNQDPTTLLTGLKMFRSKLAANFCEDAVHVSECRCENLVRLYGESIYYCNQYHCPKFRDGYKTAEMRLHHMRVHGRLIRVPEIGSGASVDKIPFPVAESPQSETNIDIVNLSGDDLDGMLLDAVCSNQIELASKLWPSSGKLPGNADELVQFAAWKCSPEMVRLLCSAVASAMSNAQAFKDVLNQALAVAIETENLTNIRTLISLGAEVANRSSMSALLAEALFGEISSKRYGKPITHKLGLPD</sequence>
<evidence type="ECO:0000256" key="2">
    <source>
        <dbReference type="SAM" id="Coils"/>
    </source>
</evidence>
<feature type="domain" description="Nephrocystin 3-like N-terminal" evidence="5">
    <location>
        <begin position="260"/>
        <end position="297"/>
    </location>
</feature>
<feature type="coiled-coil region" evidence="2">
    <location>
        <begin position="201"/>
        <end position="230"/>
    </location>
</feature>
<accession>A0A084GH05</accession>
<evidence type="ECO:0008006" key="8">
    <source>
        <dbReference type="Google" id="ProtNLM"/>
    </source>
</evidence>
<dbReference type="InterPro" id="IPR027417">
    <property type="entry name" value="P-loop_NTPase"/>
</dbReference>
<protein>
    <recommendedName>
        <fullName evidence="8">NACHT domain-containing protein</fullName>
    </recommendedName>
</protein>
<reference evidence="6 7" key="1">
    <citation type="journal article" date="2014" name="Genome Announc.">
        <title>Draft genome sequence of the pathogenic fungus Scedosporium apiospermum.</title>
        <authorList>
            <person name="Vandeputte P."/>
            <person name="Ghamrawi S."/>
            <person name="Rechenmann M."/>
            <person name="Iltis A."/>
            <person name="Giraud S."/>
            <person name="Fleury M."/>
            <person name="Thornton C."/>
            <person name="Delhaes L."/>
            <person name="Meyer W."/>
            <person name="Papon N."/>
            <person name="Bouchara J.P."/>
        </authorList>
    </citation>
    <scope>NUCLEOTIDE SEQUENCE [LARGE SCALE GENOMIC DNA]</scope>
    <source>
        <strain evidence="6 7">IHEM 14462</strain>
    </source>
</reference>
<gene>
    <name evidence="6" type="ORF">SAPIO_CDS0441</name>
</gene>
<organism evidence="6 7">
    <name type="scientific">Pseudallescheria apiosperma</name>
    <name type="common">Scedosporium apiospermum</name>
    <dbReference type="NCBI Taxonomy" id="563466"/>
    <lineage>
        <taxon>Eukaryota</taxon>
        <taxon>Fungi</taxon>
        <taxon>Dikarya</taxon>
        <taxon>Ascomycota</taxon>
        <taxon>Pezizomycotina</taxon>
        <taxon>Sordariomycetes</taxon>
        <taxon>Hypocreomycetidae</taxon>
        <taxon>Microascales</taxon>
        <taxon>Microascaceae</taxon>
        <taxon>Scedosporium</taxon>
    </lineage>
</organism>
<evidence type="ECO:0000313" key="6">
    <source>
        <dbReference type="EMBL" id="KEZ46617.1"/>
    </source>
</evidence>
<dbReference type="VEuPathDB" id="FungiDB:SAPIO_CDS0441"/>
<dbReference type="Pfam" id="PF24883">
    <property type="entry name" value="NPHP3_N"/>
    <property type="match status" value="1"/>
</dbReference>
<dbReference type="HOGENOM" id="CLU_002406_1_0_1"/>
<dbReference type="SUPFAM" id="SSF52540">
    <property type="entry name" value="P-loop containing nucleoside triphosphate hydrolases"/>
    <property type="match status" value="1"/>
</dbReference>
<dbReference type="OrthoDB" id="21416at2759"/>
<dbReference type="PANTHER" id="PTHR10039">
    <property type="entry name" value="AMELOGENIN"/>
    <property type="match status" value="1"/>
</dbReference>
<proteinExistence type="predicted"/>
<dbReference type="RefSeq" id="XP_016646416.1">
    <property type="nucleotide sequence ID" value="XM_016783216.1"/>
</dbReference>
<evidence type="ECO:0000259" key="4">
    <source>
        <dbReference type="Pfam" id="PF24809"/>
    </source>
</evidence>
<evidence type="ECO:0000259" key="5">
    <source>
        <dbReference type="Pfam" id="PF24883"/>
    </source>
</evidence>
<dbReference type="EMBL" id="JOWA01000022">
    <property type="protein sequence ID" value="KEZ46617.1"/>
    <property type="molecule type" value="Genomic_DNA"/>
</dbReference>
<dbReference type="Pfam" id="PF24809">
    <property type="entry name" value="DUF7708"/>
    <property type="match status" value="1"/>
</dbReference>
<dbReference type="Pfam" id="PF22939">
    <property type="entry name" value="WHD_GPIID"/>
    <property type="match status" value="1"/>
</dbReference>
<feature type="domain" description="GPI inositol-deacylase winged helix" evidence="3">
    <location>
        <begin position="500"/>
        <end position="577"/>
    </location>
</feature>
<dbReference type="Proteomes" id="UP000028545">
    <property type="component" value="Unassembled WGS sequence"/>
</dbReference>
<keyword evidence="2" id="KW-0175">Coiled coil</keyword>
<dbReference type="PANTHER" id="PTHR10039:SF14">
    <property type="entry name" value="NACHT DOMAIN-CONTAINING PROTEIN"/>
    <property type="match status" value="1"/>
</dbReference>
<keyword evidence="1" id="KW-0677">Repeat</keyword>
<dbReference type="GeneID" id="27718593"/>
<dbReference type="InterPro" id="IPR056884">
    <property type="entry name" value="NPHP3-like_N"/>
</dbReference>
<dbReference type="InterPro" id="IPR056125">
    <property type="entry name" value="DUF7708"/>
</dbReference>
<dbReference type="KEGG" id="sapo:SAPIO_CDS0441"/>
<dbReference type="AlphaFoldDB" id="A0A084GH05"/>